<feature type="transmembrane region" description="Helical" evidence="9">
    <location>
        <begin position="189"/>
        <end position="209"/>
    </location>
</feature>
<dbReference type="InterPro" id="IPR029151">
    <property type="entry name" value="Sensor-like_sf"/>
</dbReference>
<evidence type="ECO:0000256" key="1">
    <source>
        <dbReference type="ARBA" id="ARBA00004651"/>
    </source>
</evidence>
<keyword evidence="13" id="KW-1185">Reference proteome</keyword>
<dbReference type="InterPro" id="IPR004090">
    <property type="entry name" value="Chemotax_Me-accpt_rcpt"/>
</dbReference>
<keyword evidence="2" id="KW-1003">Cell membrane</keyword>
<keyword evidence="3 9" id="KW-0812">Transmembrane</keyword>
<evidence type="ECO:0000256" key="9">
    <source>
        <dbReference type="SAM" id="Phobius"/>
    </source>
</evidence>
<keyword evidence="6 8" id="KW-0807">Transducer</keyword>
<reference evidence="12 13" key="1">
    <citation type="submission" date="2016-11" db="EMBL/GenBank/DDBJ databases">
        <authorList>
            <person name="Jaros S."/>
            <person name="Januszkiewicz K."/>
            <person name="Wedrychowicz H."/>
        </authorList>
    </citation>
    <scope>NUCLEOTIDE SEQUENCE [LARGE SCALE GENOMIC DNA]</scope>
    <source>
        <strain evidence="12 13">DSM 15929</strain>
    </source>
</reference>
<evidence type="ECO:0000256" key="7">
    <source>
        <dbReference type="ARBA" id="ARBA00029447"/>
    </source>
</evidence>
<evidence type="ECO:0000256" key="8">
    <source>
        <dbReference type="PROSITE-ProRule" id="PRU00284"/>
    </source>
</evidence>
<dbReference type="EMBL" id="FRAC01000007">
    <property type="protein sequence ID" value="SHJ87643.1"/>
    <property type="molecule type" value="Genomic_DNA"/>
</dbReference>
<dbReference type="PANTHER" id="PTHR32089:SF112">
    <property type="entry name" value="LYSOZYME-LIKE PROTEIN-RELATED"/>
    <property type="match status" value="1"/>
</dbReference>
<dbReference type="GO" id="GO:0005886">
    <property type="term" value="C:plasma membrane"/>
    <property type="evidence" value="ECO:0007669"/>
    <property type="project" value="UniProtKB-SubCell"/>
</dbReference>
<evidence type="ECO:0000256" key="6">
    <source>
        <dbReference type="ARBA" id="ARBA00023224"/>
    </source>
</evidence>
<feature type="domain" description="HAMP" evidence="11">
    <location>
        <begin position="211"/>
        <end position="266"/>
    </location>
</feature>
<evidence type="ECO:0000259" key="11">
    <source>
        <dbReference type="PROSITE" id="PS50885"/>
    </source>
</evidence>
<dbReference type="Gene3D" id="1.10.287.950">
    <property type="entry name" value="Methyl-accepting chemotaxis protein"/>
    <property type="match status" value="1"/>
</dbReference>
<evidence type="ECO:0000256" key="2">
    <source>
        <dbReference type="ARBA" id="ARBA00022475"/>
    </source>
</evidence>
<dbReference type="Pfam" id="PF17202">
    <property type="entry name" value="sCache_3_3"/>
    <property type="match status" value="1"/>
</dbReference>
<accession>A0A1M6MWI7</accession>
<dbReference type="InterPro" id="IPR003660">
    <property type="entry name" value="HAMP_dom"/>
</dbReference>
<gene>
    <name evidence="12" type="ORF">SAMN02745136_01201</name>
</gene>
<dbReference type="STRING" id="1121322.SAMN02745136_01201"/>
<dbReference type="GO" id="GO:0006935">
    <property type="term" value="P:chemotaxis"/>
    <property type="evidence" value="ECO:0007669"/>
    <property type="project" value="InterPro"/>
</dbReference>
<evidence type="ECO:0000313" key="13">
    <source>
        <dbReference type="Proteomes" id="UP000184386"/>
    </source>
</evidence>
<dbReference type="SUPFAM" id="SSF58104">
    <property type="entry name" value="Methyl-accepting chemotaxis protein (MCP) signaling domain"/>
    <property type="match status" value="1"/>
</dbReference>
<dbReference type="PRINTS" id="PR00260">
    <property type="entry name" value="CHEMTRNSDUCR"/>
</dbReference>
<dbReference type="InterPro" id="IPR033463">
    <property type="entry name" value="sCache_3"/>
</dbReference>
<feature type="domain" description="Methyl-accepting transducer" evidence="10">
    <location>
        <begin position="285"/>
        <end position="543"/>
    </location>
</feature>
<evidence type="ECO:0000256" key="5">
    <source>
        <dbReference type="ARBA" id="ARBA00023136"/>
    </source>
</evidence>
<dbReference type="Proteomes" id="UP000184386">
    <property type="component" value="Unassembled WGS sequence"/>
</dbReference>
<proteinExistence type="inferred from homology"/>
<evidence type="ECO:0000256" key="3">
    <source>
        <dbReference type="ARBA" id="ARBA00022692"/>
    </source>
</evidence>
<evidence type="ECO:0000256" key="4">
    <source>
        <dbReference type="ARBA" id="ARBA00022989"/>
    </source>
</evidence>
<dbReference type="Pfam" id="PF00015">
    <property type="entry name" value="MCPsignal"/>
    <property type="match status" value="1"/>
</dbReference>
<dbReference type="PANTHER" id="PTHR32089">
    <property type="entry name" value="METHYL-ACCEPTING CHEMOTAXIS PROTEIN MCPB"/>
    <property type="match status" value="1"/>
</dbReference>
<dbReference type="PROSITE" id="PS50111">
    <property type="entry name" value="CHEMOTAXIS_TRANSDUC_2"/>
    <property type="match status" value="1"/>
</dbReference>
<comment type="similarity">
    <text evidence="7">Belongs to the methyl-accepting chemotaxis (MCP) protein family.</text>
</comment>
<name>A0A1M6MWI7_9FIRM</name>
<evidence type="ECO:0000313" key="12">
    <source>
        <dbReference type="EMBL" id="SHJ87643.1"/>
    </source>
</evidence>
<dbReference type="AlphaFoldDB" id="A0A1M6MWI7"/>
<dbReference type="GO" id="GO:0007165">
    <property type="term" value="P:signal transduction"/>
    <property type="evidence" value="ECO:0007669"/>
    <property type="project" value="UniProtKB-KW"/>
</dbReference>
<comment type="subcellular location">
    <subcellularLocation>
        <location evidence="1">Cell membrane</location>
        <topology evidence="1">Multi-pass membrane protein</topology>
    </subcellularLocation>
</comment>
<evidence type="ECO:0000259" key="10">
    <source>
        <dbReference type="PROSITE" id="PS50111"/>
    </source>
</evidence>
<keyword evidence="5 9" id="KW-0472">Membrane</keyword>
<dbReference type="PROSITE" id="PS50885">
    <property type="entry name" value="HAMP"/>
    <property type="match status" value="1"/>
</dbReference>
<protein>
    <submittedName>
        <fullName evidence="12">Methyl-accepting chemotaxis protein</fullName>
    </submittedName>
</protein>
<organism evidence="12 13">
    <name type="scientific">Anaerocolumna jejuensis DSM 15929</name>
    <dbReference type="NCBI Taxonomy" id="1121322"/>
    <lineage>
        <taxon>Bacteria</taxon>
        <taxon>Bacillati</taxon>
        <taxon>Bacillota</taxon>
        <taxon>Clostridia</taxon>
        <taxon>Lachnospirales</taxon>
        <taxon>Lachnospiraceae</taxon>
        <taxon>Anaerocolumna</taxon>
    </lineage>
</organism>
<dbReference type="SMART" id="SM00283">
    <property type="entry name" value="MA"/>
    <property type="match status" value="1"/>
</dbReference>
<dbReference type="GO" id="GO:0004888">
    <property type="term" value="F:transmembrane signaling receptor activity"/>
    <property type="evidence" value="ECO:0007669"/>
    <property type="project" value="InterPro"/>
</dbReference>
<dbReference type="InterPro" id="IPR004089">
    <property type="entry name" value="MCPsignal_dom"/>
</dbReference>
<feature type="transmembrane region" description="Helical" evidence="9">
    <location>
        <begin position="15"/>
        <end position="34"/>
    </location>
</feature>
<dbReference type="SUPFAM" id="SSF103190">
    <property type="entry name" value="Sensory domain-like"/>
    <property type="match status" value="1"/>
</dbReference>
<keyword evidence="4 9" id="KW-1133">Transmembrane helix</keyword>
<sequence>MVINAENTMKIKHKISIAAAVILLCFIVIAGIFFRMTVKSVVLNEIDDRLANNSAVGLLLLDSEVPGQWHLDGDKLYKGDTLMNDNTELLDKLAEETGVMFTLFAEDTRAATTVKDDKGSRVTGTKAADNVVQTVIKDKKVYSGNAVIMKKEAYTYYTPILDENNKVVGMWFNGMFTQNIDKQLLHSSIYIIIILGIMLLAGLVISYILGHIISKGFVKIKESMGKIEEGDLTGIFSDKQILRRDESGDINRSFMKMQQNIVRTLENIHLESGKIKESIDGMVSSSNEVYDDIENISATTEELSAGMEETAASVQEISNTAVDIEGEIITVAEKLEHGLTVSGQIKGRADGLKQSALGSQHTAVTAYDAANKKLRNSIEKTKAIEEIRSLSQTILSITSQTNLLALNASIESARAGEAGKGFAVVAEQIRVLAENSKSAVSRIESITGLVAEAVEELVLDSQNILSFVDNQVIKDYENTVHIGEQYDMDATTIEEMVSEIKNSTEKLKQSIQYIRTAIEEVSLATNEGAKGASDIAEKSSSIAEMTSEVLDQARANEKSAETLNKLIAFFKVK</sequence>